<keyword evidence="2" id="KW-1185">Reference proteome</keyword>
<dbReference type="EMBL" id="LR877145">
    <property type="protein sequence ID" value="CAD2212652.1"/>
    <property type="molecule type" value="Genomic_DNA"/>
</dbReference>
<gene>
    <name evidence="1" type="ORF">ADEAN_000006400</name>
</gene>
<dbReference type="VEuPathDB" id="TriTrypDB:ADEAN_000006400"/>
<dbReference type="Proteomes" id="UP000515908">
    <property type="component" value="Chromosome 01"/>
</dbReference>
<protein>
    <submittedName>
        <fullName evidence="1">Uncharacterized protein</fullName>
    </submittedName>
</protein>
<organism evidence="1 2">
    <name type="scientific">Angomonas deanei</name>
    <dbReference type="NCBI Taxonomy" id="59799"/>
    <lineage>
        <taxon>Eukaryota</taxon>
        <taxon>Discoba</taxon>
        <taxon>Euglenozoa</taxon>
        <taxon>Kinetoplastea</taxon>
        <taxon>Metakinetoplastina</taxon>
        <taxon>Trypanosomatida</taxon>
        <taxon>Trypanosomatidae</taxon>
        <taxon>Strigomonadinae</taxon>
        <taxon>Angomonas</taxon>
    </lineage>
</organism>
<sequence length="117" mass="13375">MDVAALALFAYLPSPEGIFEFPKSVHLMFPSPNEILDYYCNTRGYMRHFDRNRREDIFSVYLATLCLERAVLTILDLVNKALKTREVSSTDSRVFASVDQIASRGLELLLSRQKAKV</sequence>
<accession>A0A7G2C409</accession>
<reference evidence="1 2" key="1">
    <citation type="submission" date="2020-08" db="EMBL/GenBank/DDBJ databases">
        <authorList>
            <person name="Newling K."/>
            <person name="Davey J."/>
            <person name="Forrester S."/>
        </authorList>
    </citation>
    <scope>NUCLEOTIDE SEQUENCE [LARGE SCALE GENOMIC DNA]</scope>
    <source>
        <strain evidence="2">Crithidia deanei Carvalho (ATCC PRA-265)</strain>
    </source>
</reference>
<evidence type="ECO:0000313" key="2">
    <source>
        <dbReference type="Proteomes" id="UP000515908"/>
    </source>
</evidence>
<evidence type="ECO:0000313" key="1">
    <source>
        <dbReference type="EMBL" id="CAD2212652.1"/>
    </source>
</evidence>
<name>A0A7G2C409_9TRYP</name>
<dbReference type="AlphaFoldDB" id="A0A7G2C409"/>
<proteinExistence type="predicted"/>